<dbReference type="GeneID" id="54415160"/>
<keyword evidence="2" id="KW-1185">Reference proteome</keyword>
<protein>
    <submittedName>
        <fullName evidence="1 3">Uncharacterized protein</fullName>
    </submittedName>
</protein>
<reference evidence="1 3" key="1">
    <citation type="submission" date="2020-01" db="EMBL/GenBank/DDBJ databases">
        <authorList>
            <consortium name="DOE Joint Genome Institute"/>
            <person name="Haridas S."/>
            <person name="Albert R."/>
            <person name="Binder M."/>
            <person name="Bloem J."/>
            <person name="Labutti K."/>
            <person name="Salamov A."/>
            <person name="Andreopoulos B."/>
            <person name="Baker S.E."/>
            <person name="Barry K."/>
            <person name="Bills G."/>
            <person name="Bluhm B.H."/>
            <person name="Cannon C."/>
            <person name="Castanera R."/>
            <person name="Culley D.E."/>
            <person name="Daum C."/>
            <person name="Ezra D."/>
            <person name="Gonzalez J.B."/>
            <person name="Henrissat B."/>
            <person name="Kuo A."/>
            <person name="Liang C."/>
            <person name="Lipzen A."/>
            <person name="Lutzoni F."/>
            <person name="Magnuson J."/>
            <person name="Mondo S."/>
            <person name="Nolan M."/>
            <person name="Ohm R."/>
            <person name="Pangilinan J."/>
            <person name="Park H.-J."/>
            <person name="Ramirez L."/>
            <person name="Alfaro M."/>
            <person name="Sun H."/>
            <person name="Tritt A."/>
            <person name="Yoshinaga Y."/>
            <person name="Zwiers L.-H."/>
            <person name="Turgeon B.G."/>
            <person name="Goodwin S.B."/>
            <person name="Spatafora J.W."/>
            <person name="Crous P.W."/>
            <person name="Grigoriev I.V."/>
        </authorList>
    </citation>
    <scope>NUCLEOTIDE SEQUENCE</scope>
    <source>
        <strain evidence="1 3">CBS 781.70</strain>
    </source>
</reference>
<dbReference type="EMBL" id="ML975149">
    <property type="protein sequence ID" value="KAF1817588.1"/>
    <property type="molecule type" value="Genomic_DNA"/>
</dbReference>
<evidence type="ECO:0000313" key="2">
    <source>
        <dbReference type="Proteomes" id="UP000504638"/>
    </source>
</evidence>
<accession>A0A6G1GHN6</accession>
<reference evidence="3" key="3">
    <citation type="submission" date="2025-04" db="UniProtKB">
        <authorList>
            <consortium name="RefSeq"/>
        </authorList>
    </citation>
    <scope>IDENTIFICATION</scope>
    <source>
        <strain evidence="3">CBS 781.70</strain>
    </source>
</reference>
<evidence type="ECO:0000313" key="3">
    <source>
        <dbReference type="RefSeq" id="XP_033539219.1"/>
    </source>
</evidence>
<evidence type="ECO:0000313" key="1">
    <source>
        <dbReference type="EMBL" id="KAF1817588.1"/>
    </source>
</evidence>
<reference evidence="3" key="2">
    <citation type="submission" date="2020-04" db="EMBL/GenBank/DDBJ databases">
        <authorList>
            <consortium name="NCBI Genome Project"/>
        </authorList>
    </citation>
    <scope>NUCLEOTIDE SEQUENCE</scope>
    <source>
        <strain evidence="3">CBS 781.70</strain>
    </source>
</reference>
<dbReference type="Proteomes" id="UP000504638">
    <property type="component" value="Unplaced"/>
</dbReference>
<sequence length="87" mass="10009">MYGFIRILSRREILDSKSARPGTVTGRLVLHRCRLSFNVAKTSPTRRSRPRRPFVGHGTSIVYLVTHKSYHDLEHGRKSLYSTTVLI</sequence>
<gene>
    <name evidence="1 3" type="ORF">P152DRAFT_23615</name>
</gene>
<proteinExistence type="predicted"/>
<dbReference type="RefSeq" id="XP_033539219.1">
    <property type="nucleotide sequence ID" value="XM_033674590.1"/>
</dbReference>
<name>A0A6G1GHN6_9PEZI</name>
<organism evidence="1">
    <name type="scientific">Eremomyces bilateralis CBS 781.70</name>
    <dbReference type="NCBI Taxonomy" id="1392243"/>
    <lineage>
        <taxon>Eukaryota</taxon>
        <taxon>Fungi</taxon>
        <taxon>Dikarya</taxon>
        <taxon>Ascomycota</taxon>
        <taxon>Pezizomycotina</taxon>
        <taxon>Dothideomycetes</taxon>
        <taxon>Dothideomycetes incertae sedis</taxon>
        <taxon>Eremomycetales</taxon>
        <taxon>Eremomycetaceae</taxon>
        <taxon>Eremomyces</taxon>
    </lineage>
</organism>
<dbReference type="AlphaFoldDB" id="A0A6G1GHN6"/>